<dbReference type="PROSITE" id="PS50011">
    <property type="entry name" value="PROTEIN_KINASE_DOM"/>
    <property type="match status" value="1"/>
</dbReference>
<dbReference type="InterPro" id="IPR000719">
    <property type="entry name" value="Prot_kinase_dom"/>
</dbReference>
<evidence type="ECO:0000313" key="9">
    <source>
        <dbReference type="Proteomes" id="UP000026962"/>
    </source>
</evidence>
<dbReference type="SMART" id="SM00220">
    <property type="entry name" value="S_TKc"/>
    <property type="match status" value="1"/>
</dbReference>
<dbReference type="FunFam" id="1.10.510.10:FF:001590">
    <property type="entry name" value="STE family protein kinase"/>
    <property type="match status" value="1"/>
</dbReference>
<dbReference type="PANTHER" id="PTHR11042">
    <property type="entry name" value="EUKARYOTIC TRANSLATION INITIATION FACTOR 2-ALPHA KINASE EIF2-ALPHA KINASE -RELATED"/>
    <property type="match status" value="1"/>
</dbReference>
<dbReference type="eggNOG" id="KOG1035">
    <property type="taxonomic scope" value="Eukaryota"/>
</dbReference>
<accession>A0A0E0KTY5</accession>
<reference evidence="8" key="1">
    <citation type="submission" date="2015-04" db="UniProtKB">
        <authorList>
            <consortium name="EnsemblPlants"/>
        </authorList>
    </citation>
    <scope>IDENTIFICATION</scope>
</reference>
<keyword evidence="3" id="KW-0418">Kinase</keyword>
<dbReference type="GO" id="GO:0005524">
    <property type="term" value="F:ATP binding"/>
    <property type="evidence" value="ECO:0007669"/>
    <property type="project" value="UniProtKB-KW"/>
</dbReference>
<dbReference type="PROSITE" id="PS00108">
    <property type="entry name" value="PROTEIN_KINASE_ST"/>
    <property type="match status" value="1"/>
</dbReference>
<keyword evidence="4" id="KW-0067">ATP-binding</keyword>
<proteinExistence type="inferred from homology"/>
<dbReference type="Proteomes" id="UP000026962">
    <property type="component" value="Chromosome 4"/>
</dbReference>
<dbReference type="GO" id="GO:0005829">
    <property type="term" value="C:cytosol"/>
    <property type="evidence" value="ECO:0007669"/>
    <property type="project" value="TreeGrafter"/>
</dbReference>
<feature type="region of interest" description="Disordered" evidence="6">
    <location>
        <begin position="1"/>
        <end position="25"/>
    </location>
</feature>
<dbReference type="Gene3D" id="3.30.200.20">
    <property type="entry name" value="Phosphorylase Kinase, domain 1"/>
    <property type="match status" value="1"/>
</dbReference>
<dbReference type="InterPro" id="IPR011009">
    <property type="entry name" value="Kinase-like_dom_sf"/>
</dbReference>
<name>A0A0E0KTY5_ORYPU</name>
<evidence type="ECO:0000256" key="4">
    <source>
        <dbReference type="ARBA" id="ARBA00022840"/>
    </source>
</evidence>
<evidence type="ECO:0000313" key="8">
    <source>
        <dbReference type="EnsemblPlants" id="OPUNC04G19470.1"/>
    </source>
</evidence>
<dbReference type="PANTHER" id="PTHR11042:SF136">
    <property type="entry name" value="EIF-2-ALPHA KINASE GCN2"/>
    <property type="match status" value="1"/>
</dbReference>
<evidence type="ECO:0000256" key="1">
    <source>
        <dbReference type="ARBA" id="ARBA00022679"/>
    </source>
</evidence>
<dbReference type="Gramene" id="OPUNC04G19470.1">
    <property type="protein sequence ID" value="OPUNC04G19470.1"/>
    <property type="gene ID" value="OPUNC04G19470"/>
</dbReference>
<dbReference type="InterPro" id="IPR050339">
    <property type="entry name" value="CC_SR_Kinase"/>
</dbReference>
<dbReference type="OMA" id="SVFGDGC"/>
<feature type="compositionally biased region" description="Acidic residues" evidence="6">
    <location>
        <begin position="139"/>
        <end position="162"/>
    </location>
</feature>
<dbReference type="AlphaFoldDB" id="A0A0E0KTY5"/>
<dbReference type="Pfam" id="PF00069">
    <property type="entry name" value="Pkinase"/>
    <property type="match status" value="1"/>
</dbReference>
<reference evidence="8" key="2">
    <citation type="submission" date="2018-05" db="EMBL/GenBank/DDBJ databases">
        <title>OpunRS2 (Oryza punctata Reference Sequence Version 2).</title>
        <authorList>
            <person name="Zhang J."/>
            <person name="Kudrna D."/>
            <person name="Lee S."/>
            <person name="Talag J."/>
            <person name="Welchert J."/>
            <person name="Wing R.A."/>
        </authorList>
    </citation>
    <scope>NUCLEOTIDE SEQUENCE [LARGE SCALE GENOMIC DNA]</scope>
</reference>
<evidence type="ECO:0000256" key="6">
    <source>
        <dbReference type="SAM" id="MobiDB-lite"/>
    </source>
</evidence>
<feature type="compositionally biased region" description="Basic and acidic residues" evidence="6">
    <location>
        <begin position="111"/>
        <end position="123"/>
    </location>
</feature>
<evidence type="ECO:0000256" key="3">
    <source>
        <dbReference type="ARBA" id="ARBA00022777"/>
    </source>
</evidence>
<comment type="similarity">
    <text evidence="5">Belongs to the protein kinase superfamily. Ser/Thr protein kinase family. GCN2 subfamily.</text>
</comment>
<dbReference type="GO" id="GO:0004694">
    <property type="term" value="F:eukaryotic translation initiation factor 2alpha kinase activity"/>
    <property type="evidence" value="ECO:0007669"/>
    <property type="project" value="TreeGrafter"/>
</dbReference>
<feature type="region of interest" description="Disordered" evidence="6">
    <location>
        <begin position="99"/>
        <end position="165"/>
    </location>
</feature>
<sequence length="507" mass="56511">MAAAEHPAPVSASTEEAAPDAPPPMSLLMFLHDGEGGAVEVGRFGLSHPPPPLPHRAHASAIGTDEAEDANPGKEAAVYLLLLEGADVRGIARLSSLEEGRPAGGAVGDDAAERGGETWEKAEAGTAEEDDDAMSREEEVLETSEEEEEEISGTSDETEEEEGHGHKYYSVQIRMWPGLPRVVLSIFGDGCWEFTKGYRVKWLQQNEKEGVLKTIAMAPEIDDDRTQEFSDDLKKLICAKISANDYRVIKLLENFDDMDAINNKEPREVKTMSCLNAPCVVSFYQAWITDDDPYFSDNLSCSTENDQSCSTEDDLSSFSEDKYVVIQMEHCLRTLKDDLPFGPREINTKESWMLFEEITRAVQCIHHEGIVHRDLKPGNIFFGSNGLVKIADFGHACWATNKNDELIRTPDRGTPMYSAPELKEGQHVTEKADIFSIGVIFFELFYPFKTGHQQRRVLTNLGKDIHPADWKWNGDSVLLKKLTALIPSNRPSTDEILEYIAQRRSSN</sequence>
<feature type="domain" description="Protein kinase" evidence="7">
    <location>
        <begin position="201"/>
        <end position="507"/>
    </location>
</feature>
<dbReference type="InterPro" id="IPR008271">
    <property type="entry name" value="Ser/Thr_kinase_AS"/>
</dbReference>
<organism evidence="8">
    <name type="scientific">Oryza punctata</name>
    <name type="common">Red rice</name>
    <dbReference type="NCBI Taxonomy" id="4537"/>
    <lineage>
        <taxon>Eukaryota</taxon>
        <taxon>Viridiplantae</taxon>
        <taxon>Streptophyta</taxon>
        <taxon>Embryophyta</taxon>
        <taxon>Tracheophyta</taxon>
        <taxon>Spermatophyta</taxon>
        <taxon>Magnoliopsida</taxon>
        <taxon>Liliopsida</taxon>
        <taxon>Poales</taxon>
        <taxon>Poaceae</taxon>
        <taxon>BOP clade</taxon>
        <taxon>Oryzoideae</taxon>
        <taxon>Oryzeae</taxon>
        <taxon>Oryzinae</taxon>
        <taxon>Oryza</taxon>
    </lineage>
</organism>
<evidence type="ECO:0000256" key="5">
    <source>
        <dbReference type="ARBA" id="ARBA00037982"/>
    </source>
</evidence>
<evidence type="ECO:0000259" key="7">
    <source>
        <dbReference type="PROSITE" id="PS50011"/>
    </source>
</evidence>
<keyword evidence="1" id="KW-0808">Transferase</keyword>
<dbReference type="GO" id="GO:0005634">
    <property type="term" value="C:nucleus"/>
    <property type="evidence" value="ECO:0007669"/>
    <property type="project" value="TreeGrafter"/>
</dbReference>
<evidence type="ECO:0000256" key="2">
    <source>
        <dbReference type="ARBA" id="ARBA00022741"/>
    </source>
</evidence>
<dbReference type="EnsemblPlants" id="OPUNC04G19470.1">
    <property type="protein sequence ID" value="OPUNC04G19470.1"/>
    <property type="gene ID" value="OPUNC04G19470"/>
</dbReference>
<dbReference type="HOGENOM" id="CLU_502884_0_0_1"/>
<dbReference type="STRING" id="4537.A0A0E0KTY5"/>
<dbReference type="Gene3D" id="1.10.510.10">
    <property type="entry name" value="Transferase(Phosphotransferase) domain 1"/>
    <property type="match status" value="1"/>
</dbReference>
<keyword evidence="2" id="KW-0547">Nucleotide-binding</keyword>
<protein>
    <recommendedName>
        <fullName evidence="7">Protein kinase domain-containing protein</fullName>
    </recommendedName>
</protein>
<keyword evidence="9" id="KW-1185">Reference proteome</keyword>
<dbReference type="SUPFAM" id="SSF56112">
    <property type="entry name" value="Protein kinase-like (PK-like)"/>
    <property type="match status" value="1"/>
</dbReference>